<evidence type="ECO:0000256" key="3">
    <source>
        <dbReference type="ARBA" id="ARBA00022955"/>
    </source>
</evidence>
<sequence length="326" mass="36495">NWTSLTDVLAFFGGLAVAFYLLKLTWRCWCGLREFVLSEHWQVDFRTYGRWAVVTGATSGIGKAYAYELAQKGLDVVLIGRSEDKLRVVAKEIENEYDRKTRTIRVDFTDGCSIYPAIAKKLQGLEIGILVNNVGMMCSDHFAYFLEIPEAEQKITQIVNCNMLSVPQMTRLVLPSMVERGTGLIINISSEVGARPQPLLALYSASKVFVTYFSQCLHAEYKSKGITIQCVAPLMVSTNMTHNTKVNRLVKSAAAFAREAVNTVGHSSYTSGCLSHALQSAALTLLLPDWLRMSTLFIRKLRNLPSIKAYESEANKEKERLFAKEK</sequence>
<keyword evidence="2" id="KW-0521">NADP</keyword>
<evidence type="ECO:0000313" key="7">
    <source>
        <dbReference type="Proteomes" id="UP000264800"/>
    </source>
</evidence>
<dbReference type="PANTHER" id="PTHR43899">
    <property type="entry name" value="RH59310P"/>
    <property type="match status" value="1"/>
</dbReference>
<proteinExistence type="inferred from homology"/>
<name>A0A3Q3AQM8_KRYMA</name>
<evidence type="ECO:0000256" key="4">
    <source>
        <dbReference type="ARBA" id="ARBA00023002"/>
    </source>
</evidence>
<dbReference type="InterPro" id="IPR002347">
    <property type="entry name" value="SDR_fam"/>
</dbReference>
<dbReference type="STRING" id="37003.ENSKMAP00000019178"/>
<dbReference type="Gene3D" id="3.40.50.720">
    <property type="entry name" value="NAD(P)-binding Rossmann-like Domain"/>
    <property type="match status" value="1"/>
</dbReference>
<dbReference type="InterPro" id="IPR036291">
    <property type="entry name" value="NAD(P)-bd_dom_sf"/>
</dbReference>
<comment type="similarity">
    <text evidence="5">Belongs to the short-chain dehydrogenases/reductases (SDR) family.</text>
</comment>
<keyword evidence="3" id="KW-0443">Lipid metabolism</keyword>
<dbReference type="SUPFAM" id="SSF51735">
    <property type="entry name" value="NAD(P)-binding Rossmann-fold domains"/>
    <property type="match status" value="1"/>
</dbReference>
<dbReference type="PROSITE" id="PS00061">
    <property type="entry name" value="ADH_SHORT"/>
    <property type="match status" value="1"/>
</dbReference>
<comment type="subcellular location">
    <subcellularLocation>
        <location evidence="1">Endoplasmic reticulum</location>
    </subcellularLocation>
</comment>
<dbReference type="InterPro" id="IPR020904">
    <property type="entry name" value="Sc_DH/Rdtase_CS"/>
</dbReference>
<accession>A0A3Q3AQM8</accession>
<evidence type="ECO:0000256" key="2">
    <source>
        <dbReference type="ARBA" id="ARBA00022857"/>
    </source>
</evidence>
<evidence type="ECO:0000256" key="5">
    <source>
        <dbReference type="RuleBase" id="RU000363"/>
    </source>
</evidence>
<reference evidence="6" key="2">
    <citation type="submission" date="2025-09" db="UniProtKB">
        <authorList>
            <consortium name="Ensembl"/>
        </authorList>
    </citation>
    <scope>IDENTIFICATION</scope>
</reference>
<dbReference type="GeneTree" id="ENSGT00940000163913"/>
<dbReference type="GO" id="GO:0047044">
    <property type="term" value="F:androstan-3-alpha,17-beta-diol dehydrogenase (NAD+) activity"/>
    <property type="evidence" value="ECO:0007669"/>
    <property type="project" value="Ensembl"/>
</dbReference>
<dbReference type="CDD" id="cd05356">
    <property type="entry name" value="17beta-HSD1_like_SDR_c"/>
    <property type="match status" value="1"/>
</dbReference>
<organism evidence="6 7">
    <name type="scientific">Kryptolebias marmoratus</name>
    <name type="common">Mangrove killifish</name>
    <name type="synonym">Rivulus marmoratus</name>
    <dbReference type="NCBI Taxonomy" id="37003"/>
    <lineage>
        <taxon>Eukaryota</taxon>
        <taxon>Metazoa</taxon>
        <taxon>Chordata</taxon>
        <taxon>Craniata</taxon>
        <taxon>Vertebrata</taxon>
        <taxon>Euteleostomi</taxon>
        <taxon>Actinopterygii</taxon>
        <taxon>Neopterygii</taxon>
        <taxon>Teleostei</taxon>
        <taxon>Neoteleostei</taxon>
        <taxon>Acanthomorphata</taxon>
        <taxon>Ovalentaria</taxon>
        <taxon>Atherinomorphae</taxon>
        <taxon>Cyprinodontiformes</taxon>
        <taxon>Rivulidae</taxon>
        <taxon>Kryptolebias</taxon>
    </lineage>
</organism>
<dbReference type="PRINTS" id="PR00080">
    <property type="entry name" value="SDRFAMILY"/>
</dbReference>
<dbReference type="GO" id="GO:0006694">
    <property type="term" value="P:steroid biosynthetic process"/>
    <property type="evidence" value="ECO:0007669"/>
    <property type="project" value="UniProtKB-KW"/>
</dbReference>
<reference evidence="6" key="1">
    <citation type="submission" date="2025-08" db="UniProtKB">
        <authorList>
            <consortium name="Ensembl"/>
        </authorList>
    </citation>
    <scope>IDENTIFICATION</scope>
</reference>
<dbReference type="Pfam" id="PF00106">
    <property type="entry name" value="adh_short"/>
    <property type="match status" value="1"/>
</dbReference>
<keyword evidence="4" id="KW-0560">Oxidoreductase</keyword>
<dbReference type="Ensembl" id="ENSKMAT00000019441.1">
    <property type="protein sequence ID" value="ENSKMAP00000019178.1"/>
    <property type="gene ID" value="ENSKMAG00000014247.1"/>
</dbReference>
<dbReference type="PANTHER" id="PTHR43899:SF10">
    <property type="entry name" value="20BETA-HYDROXYSTEROID DEHYDROGENASE TYPE 2"/>
    <property type="match status" value="1"/>
</dbReference>
<keyword evidence="3" id="KW-0444">Lipid biosynthesis</keyword>
<dbReference type="GO" id="GO:0005783">
    <property type="term" value="C:endoplasmic reticulum"/>
    <property type="evidence" value="ECO:0007669"/>
    <property type="project" value="UniProtKB-SubCell"/>
</dbReference>
<dbReference type="Proteomes" id="UP000264800">
    <property type="component" value="Unplaced"/>
</dbReference>
<evidence type="ECO:0000256" key="1">
    <source>
        <dbReference type="ARBA" id="ARBA00004240"/>
    </source>
</evidence>
<dbReference type="OMA" id="GFNVFLH"/>
<evidence type="ECO:0000313" key="6">
    <source>
        <dbReference type="Ensembl" id="ENSKMAP00000019178.1"/>
    </source>
</evidence>
<dbReference type="GO" id="GO:0033555">
    <property type="term" value="P:multicellular organismal response to stress"/>
    <property type="evidence" value="ECO:0007669"/>
    <property type="project" value="Ensembl"/>
</dbReference>
<keyword evidence="7" id="KW-1185">Reference proteome</keyword>
<dbReference type="FunFam" id="3.40.50.720:FF:000137">
    <property type="entry name" value="Hydroxysteroid (17-beta) dehydrogenase 3"/>
    <property type="match status" value="1"/>
</dbReference>
<dbReference type="InterPro" id="IPR051019">
    <property type="entry name" value="VLCFA-Steroid_DH"/>
</dbReference>
<dbReference type="PRINTS" id="PR00081">
    <property type="entry name" value="GDHRDH"/>
</dbReference>
<keyword evidence="3" id="KW-0752">Steroid biosynthesis</keyword>
<dbReference type="AlphaFoldDB" id="A0A3Q3AQM8"/>
<protein>
    <submittedName>
        <fullName evidence="6">Hydroxysteroid (20-beta) dehydrogenase 2</fullName>
    </submittedName>
</protein>